<name>A0A317D8Q1_9ACTN</name>
<proteinExistence type="predicted"/>
<feature type="compositionally biased region" description="Low complexity" evidence="2">
    <location>
        <begin position="1"/>
        <end position="13"/>
    </location>
</feature>
<keyword evidence="1" id="KW-0233">DNA recombination</keyword>
<dbReference type="EMBL" id="QGKS01000333">
    <property type="protein sequence ID" value="PWR11119.1"/>
    <property type="molecule type" value="Genomic_DNA"/>
</dbReference>
<dbReference type="SUPFAM" id="SSF56349">
    <property type="entry name" value="DNA breaking-rejoining enzymes"/>
    <property type="match status" value="1"/>
</dbReference>
<comment type="caution">
    <text evidence="3">The sequence shown here is derived from an EMBL/GenBank/DDBJ whole genome shotgun (WGS) entry which is preliminary data.</text>
</comment>
<evidence type="ECO:0000313" key="3">
    <source>
        <dbReference type="EMBL" id="PWR11119.1"/>
    </source>
</evidence>
<reference evidence="3 4" key="1">
    <citation type="submission" date="2018-05" db="EMBL/GenBank/DDBJ databases">
        <title>Micromonosporas from Atacama Desert.</title>
        <authorList>
            <person name="Carro L."/>
            <person name="Golinska P."/>
            <person name="Klenk H.-P."/>
            <person name="Goodfellow M."/>
        </authorList>
    </citation>
    <scope>NUCLEOTIDE SEQUENCE [LARGE SCALE GENOMIC DNA]</scope>
    <source>
        <strain evidence="3 4">4G51</strain>
    </source>
</reference>
<organism evidence="3 4">
    <name type="scientific">Micromonospora sicca</name>
    <dbReference type="NCBI Taxonomy" id="2202420"/>
    <lineage>
        <taxon>Bacteria</taxon>
        <taxon>Bacillati</taxon>
        <taxon>Actinomycetota</taxon>
        <taxon>Actinomycetes</taxon>
        <taxon>Micromonosporales</taxon>
        <taxon>Micromonosporaceae</taxon>
        <taxon>Micromonospora</taxon>
    </lineage>
</organism>
<feature type="region of interest" description="Disordered" evidence="2">
    <location>
        <begin position="1"/>
        <end position="26"/>
    </location>
</feature>
<evidence type="ECO:0000256" key="1">
    <source>
        <dbReference type="ARBA" id="ARBA00023172"/>
    </source>
</evidence>
<dbReference type="GO" id="GO:0006310">
    <property type="term" value="P:DNA recombination"/>
    <property type="evidence" value="ECO:0007669"/>
    <property type="project" value="UniProtKB-KW"/>
</dbReference>
<accession>A0A317D8Q1</accession>
<dbReference type="Proteomes" id="UP000246050">
    <property type="component" value="Unassembled WGS sequence"/>
</dbReference>
<sequence length="92" mass="10163">MPTANRGTPTRHPTLPPPRQQAGPQPIRLHDLRHGAATLALDAGVHIKVVSDQLGHSTTLTRDTYQSVVKRLHHEAATVVADRIENKRRRTA</sequence>
<dbReference type="GO" id="GO:0003677">
    <property type="term" value="F:DNA binding"/>
    <property type="evidence" value="ECO:0007669"/>
    <property type="project" value="InterPro"/>
</dbReference>
<dbReference type="AlphaFoldDB" id="A0A317D8Q1"/>
<dbReference type="InterPro" id="IPR011010">
    <property type="entry name" value="DNA_brk_join_enz"/>
</dbReference>
<dbReference type="Gene3D" id="1.10.443.10">
    <property type="entry name" value="Intergrase catalytic core"/>
    <property type="match status" value="1"/>
</dbReference>
<dbReference type="InterPro" id="IPR013762">
    <property type="entry name" value="Integrase-like_cat_sf"/>
</dbReference>
<gene>
    <name evidence="3" type="ORF">DKT69_27400</name>
</gene>
<dbReference type="OrthoDB" id="9805859at2"/>
<dbReference type="GO" id="GO:0015074">
    <property type="term" value="P:DNA integration"/>
    <property type="evidence" value="ECO:0007669"/>
    <property type="project" value="InterPro"/>
</dbReference>
<protein>
    <submittedName>
        <fullName evidence="3">Uncharacterized protein</fullName>
    </submittedName>
</protein>
<evidence type="ECO:0000256" key="2">
    <source>
        <dbReference type="SAM" id="MobiDB-lite"/>
    </source>
</evidence>
<evidence type="ECO:0000313" key="4">
    <source>
        <dbReference type="Proteomes" id="UP000246050"/>
    </source>
</evidence>